<dbReference type="AlphaFoldDB" id="A0AAV9V0H0"/>
<proteinExistence type="predicted"/>
<name>A0AAV9V0H0_9PEZI</name>
<dbReference type="CDD" id="cd22584">
    <property type="entry name" value="Rcat_RBR_unk"/>
    <property type="match status" value="1"/>
</dbReference>
<organism evidence="13 14">
    <name type="scientific">Orbilia brochopaga</name>
    <dbReference type="NCBI Taxonomy" id="3140254"/>
    <lineage>
        <taxon>Eukaryota</taxon>
        <taxon>Fungi</taxon>
        <taxon>Dikarya</taxon>
        <taxon>Ascomycota</taxon>
        <taxon>Pezizomycotina</taxon>
        <taxon>Orbiliomycetes</taxon>
        <taxon>Orbiliales</taxon>
        <taxon>Orbiliaceae</taxon>
        <taxon>Orbilia</taxon>
    </lineage>
</organism>
<dbReference type="EMBL" id="JAVHNQ010000003">
    <property type="protein sequence ID" value="KAK6353316.1"/>
    <property type="molecule type" value="Genomic_DNA"/>
</dbReference>
<protein>
    <recommendedName>
        <fullName evidence="2">RBR-type E3 ubiquitin transferase</fullName>
        <ecNumber evidence="2">2.3.2.31</ecNumber>
    </recommendedName>
</protein>
<keyword evidence="8" id="KW-0862">Zinc</keyword>
<evidence type="ECO:0000313" key="13">
    <source>
        <dbReference type="EMBL" id="KAK6353316.1"/>
    </source>
</evidence>
<evidence type="ECO:0000259" key="12">
    <source>
        <dbReference type="PROSITE" id="PS51873"/>
    </source>
</evidence>
<accession>A0AAV9V0H0</accession>
<evidence type="ECO:0000256" key="6">
    <source>
        <dbReference type="ARBA" id="ARBA00022771"/>
    </source>
</evidence>
<gene>
    <name evidence="13" type="ORF">TWF696_005286</name>
</gene>
<evidence type="ECO:0000256" key="2">
    <source>
        <dbReference type="ARBA" id="ARBA00012251"/>
    </source>
</evidence>
<reference evidence="13 14" key="1">
    <citation type="submission" date="2019-10" db="EMBL/GenBank/DDBJ databases">
        <authorList>
            <person name="Palmer J.M."/>
        </authorList>
    </citation>
    <scope>NUCLEOTIDE SEQUENCE [LARGE SCALE GENOMIC DNA]</scope>
    <source>
        <strain evidence="13 14">TWF696</strain>
    </source>
</reference>
<evidence type="ECO:0000313" key="14">
    <source>
        <dbReference type="Proteomes" id="UP001375240"/>
    </source>
</evidence>
<dbReference type="Pfam" id="PF01485">
    <property type="entry name" value="IBR"/>
    <property type="match status" value="2"/>
</dbReference>
<keyword evidence="6 9" id="KW-0863">Zinc-finger</keyword>
<evidence type="ECO:0000259" key="11">
    <source>
        <dbReference type="PROSITE" id="PS50089"/>
    </source>
</evidence>
<feature type="region of interest" description="Disordered" evidence="10">
    <location>
        <begin position="157"/>
        <end position="194"/>
    </location>
</feature>
<dbReference type="PROSITE" id="PS50089">
    <property type="entry name" value="ZF_RING_2"/>
    <property type="match status" value="1"/>
</dbReference>
<dbReference type="InterPro" id="IPR031127">
    <property type="entry name" value="E3_UB_ligase_RBR"/>
</dbReference>
<dbReference type="InterPro" id="IPR001841">
    <property type="entry name" value="Znf_RING"/>
</dbReference>
<dbReference type="PANTHER" id="PTHR11685">
    <property type="entry name" value="RBR FAMILY RING FINGER AND IBR DOMAIN-CONTAINING"/>
    <property type="match status" value="1"/>
</dbReference>
<comment type="caution">
    <text evidence="13">The sequence shown here is derived from an EMBL/GenBank/DDBJ whole genome shotgun (WGS) entry which is preliminary data.</text>
</comment>
<keyword evidence="14" id="KW-1185">Reference proteome</keyword>
<evidence type="ECO:0000256" key="7">
    <source>
        <dbReference type="ARBA" id="ARBA00022786"/>
    </source>
</evidence>
<keyword evidence="3" id="KW-0808">Transferase</keyword>
<dbReference type="EC" id="2.3.2.31" evidence="2"/>
<feature type="region of interest" description="Disordered" evidence="10">
    <location>
        <begin position="117"/>
        <end position="145"/>
    </location>
</feature>
<evidence type="ECO:0000256" key="10">
    <source>
        <dbReference type="SAM" id="MobiDB-lite"/>
    </source>
</evidence>
<evidence type="ECO:0000256" key="4">
    <source>
        <dbReference type="ARBA" id="ARBA00022723"/>
    </source>
</evidence>
<dbReference type="InterPro" id="IPR013083">
    <property type="entry name" value="Znf_RING/FYVE/PHD"/>
</dbReference>
<evidence type="ECO:0000256" key="9">
    <source>
        <dbReference type="PROSITE-ProRule" id="PRU00175"/>
    </source>
</evidence>
<dbReference type="GO" id="GO:0016567">
    <property type="term" value="P:protein ubiquitination"/>
    <property type="evidence" value="ECO:0007669"/>
    <property type="project" value="InterPro"/>
</dbReference>
<feature type="domain" description="RING-type" evidence="12">
    <location>
        <begin position="302"/>
        <end position="504"/>
    </location>
</feature>
<dbReference type="InterPro" id="IPR017907">
    <property type="entry name" value="Znf_RING_CS"/>
</dbReference>
<dbReference type="CDD" id="cd20335">
    <property type="entry name" value="BRcat_RBR"/>
    <property type="match status" value="1"/>
</dbReference>
<dbReference type="PROSITE" id="PS00518">
    <property type="entry name" value="ZF_RING_1"/>
    <property type="match status" value="1"/>
</dbReference>
<feature type="domain" description="RING-type" evidence="11">
    <location>
        <begin position="306"/>
        <end position="350"/>
    </location>
</feature>
<dbReference type="Proteomes" id="UP001375240">
    <property type="component" value="Unassembled WGS sequence"/>
</dbReference>
<dbReference type="Gene3D" id="3.30.40.10">
    <property type="entry name" value="Zinc/RING finger domain, C3HC4 (zinc finger)"/>
    <property type="match status" value="1"/>
</dbReference>
<dbReference type="InterPro" id="IPR002867">
    <property type="entry name" value="IBR_dom"/>
</dbReference>
<feature type="compositionally biased region" description="Polar residues" evidence="10">
    <location>
        <begin position="1"/>
        <end position="16"/>
    </location>
</feature>
<evidence type="ECO:0000256" key="3">
    <source>
        <dbReference type="ARBA" id="ARBA00022679"/>
    </source>
</evidence>
<comment type="catalytic activity">
    <reaction evidence="1">
        <text>[E2 ubiquitin-conjugating enzyme]-S-ubiquitinyl-L-cysteine + [acceptor protein]-L-lysine = [E2 ubiquitin-conjugating enzyme]-L-cysteine + [acceptor protein]-N(6)-ubiquitinyl-L-lysine.</text>
        <dbReference type="EC" id="2.3.2.31"/>
    </reaction>
</comment>
<evidence type="ECO:0000256" key="5">
    <source>
        <dbReference type="ARBA" id="ARBA00022737"/>
    </source>
</evidence>
<dbReference type="Gene3D" id="1.20.120.1750">
    <property type="match status" value="1"/>
</dbReference>
<keyword evidence="7" id="KW-0833">Ubl conjugation pathway</keyword>
<evidence type="ECO:0000256" key="1">
    <source>
        <dbReference type="ARBA" id="ARBA00001798"/>
    </source>
</evidence>
<keyword evidence="4" id="KW-0479">Metal-binding</keyword>
<feature type="compositionally biased region" description="Acidic residues" evidence="10">
    <location>
        <begin position="174"/>
        <end position="194"/>
    </location>
</feature>
<dbReference type="SUPFAM" id="SSF57850">
    <property type="entry name" value="RING/U-box"/>
    <property type="match status" value="2"/>
</dbReference>
<dbReference type="GO" id="GO:0061630">
    <property type="term" value="F:ubiquitin protein ligase activity"/>
    <property type="evidence" value="ECO:0007669"/>
    <property type="project" value="UniProtKB-EC"/>
</dbReference>
<keyword evidence="5" id="KW-0677">Repeat</keyword>
<evidence type="ECO:0000256" key="8">
    <source>
        <dbReference type="ARBA" id="ARBA00022833"/>
    </source>
</evidence>
<feature type="region of interest" description="Disordered" evidence="10">
    <location>
        <begin position="1"/>
        <end position="30"/>
    </location>
</feature>
<dbReference type="PROSITE" id="PS51873">
    <property type="entry name" value="TRIAD"/>
    <property type="match status" value="1"/>
</dbReference>
<dbReference type="GO" id="GO:0008270">
    <property type="term" value="F:zinc ion binding"/>
    <property type="evidence" value="ECO:0007669"/>
    <property type="project" value="UniProtKB-KW"/>
</dbReference>
<feature type="compositionally biased region" description="Polar residues" evidence="10">
    <location>
        <begin position="123"/>
        <end position="134"/>
    </location>
</feature>
<dbReference type="InterPro" id="IPR044066">
    <property type="entry name" value="TRIAD_supradom"/>
</dbReference>
<sequence length="785" mass="88513">MSYQYSGPGATSSSSKNDNHAHRLGTQPNPKELDLKQYFAEVLAYTLSTSVIGETADELTSCPPSQFTLHFQDALHDIVALAQARARLQTRPSTASSSVFGGMDLSADWDEELELEPQLEPEASSSKRNTQETAPTEPLPQIQTGTLSPELEAQLRPDTAGGLPEETATIPLSEGDDDGESIEFETDSDEESLDAFSADEGEITYYARARRYRSRRQNIRRAIRAVKQAPAKASASVKKAIMGEERWSDSPYFLYDEYQEDLRTKGLIERLKLHIQAPERESLAGKIYARAREPYFRKPGSTKKECIACTDMFSVNEIVLLDCSHQYCEDCVKTMVMTASQQESTMPPKCCGTNLRPGVIRRVLKNTEDKIEFSRRVIEYDTAVEKRLFCPKRKCGVFIPYHPRKDQSQPLIGTCQKCGTKACRICKEKAHKNSEDCPQDTGLTAILELSKDNGWKRCYRCRAMIELNLGCNHMTCRCGAEFCYVCASPWSAEYGCPSGCSQTDDDMVAAMADDIAEQAGIGANIVADEEAEWNNRLEREAEAKRLIEERLRRTQEDLVMKALLRTQKAELQMFLRYSENVQFKLKQRHYEEMTDLQLEHVGQSLAHNGELEDRTIECSWAAKAAEAEYCRKYNVSAAEAADEDGEHAEEIAALNAQYREQMLVMKKRWDGEQAVMSVRHSRARDNARSIHKIEQHLTDAELLERKVTFITEQRHVLARMVEIRTAITGQTYVSAKALYDNIVSKDEDEPGLDEKLLDIAIADGLIEPLPSEASRYQSAGYMSPY</sequence>